<evidence type="ECO:0000313" key="8">
    <source>
        <dbReference type="Proteomes" id="UP001202674"/>
    </source>
</evidence>
<evidence type="ECO:0000256" key="4">
    <source>
        <dbReference type="ARBA" id="ARBA00048988"/>
    </source>
</evidence>
<protein>
    <submittedName>
        <fullName evidence="7">ATP-binding protein</fullName>
    </submittedName>
</protein>
<dbReference type="GO" id="GO:0043138">
    <property type="term" value="F:3'-5' DNA helicase activity"/>
    <property type="evidence" value="ECO:0007669"/>
    <property type="project" value="UniProtKB-EC"/>
</dbReference>
<evidence type="ECO:0000256" key="3">
    <source>
        <dbReference type="ARBA" id="ARBA00048954"/>
    </source>
</evidence>
<dbReference type="EMBL" id="JAKRVY010000011">
    <property type="protein sequence ID" value="MCL9814991.1"/>
    <property type="molecule type" value="Genomic_DNA"/>
</dbReference>
<dbReference type="GO" id="GO:0043139">
    <property type="term" value="F:5'-3' DNA helicase activity"/>
    <property type="evidence" value="ECO:0007669"/>
    <property type="project" value="UniProtKB-EC"/>
</dbReference>
<dbReference type="InterPro" id="IPR027417">
    <property type="entry name" value="P-loop_NTPase"/>
</dbReference>
<comment type="catalytic activity">
    <reaction evidence="3">
        <text>ATP + H2O = ADP + phosphate + H(+)</text>
        <dbReference type="Rhea" id="RHEA:13065"/>
        <dbReference type="ChEBI" id="CHEBI:15377"/>
        <dbReference type="ChEBI" id="CHEBI:15378"/>
        <dbReference type="ChEBI" id="CHEBI:30616"/>
        <dbReference type="ChEBI" id="CHEBI:43474"/>
        <dbReference type="ChEBI" id="CHEBI:456216"/>
        <dbReference type="EC" id="5.6.2.3"/>
    </reaction>
</comment>
<evidence type="ECO:0000256" key="2">
    <source>
        <dbReference type="ARBA" id="ARBA00034617"/>
    </source>
</evidence>
<dbReference type="GO" id="GO:0005524">
    <property type="term" value="F:ATP binding"/>
    <property type="evidence" value="ECO:0007669"/>
    <property type="project" value="UniProtKB-KW"/>
</dbReference>
<dbReference type="Pfam" id="PF01935">
    <property type="entry name" value="DUF87"/>
    <property type="match status" value="1"/>
</dbReference>
<dbReference type="AlphaFoldDB" id="A0AAE3K6J1"/>
<reference evidence="7 8" key="1">
    <citation type="journal article" date="2022" name="Syst. Appl. Microbiol.">
        <title>Natronocalculus amylovorans gen. nov., sp. nov., and Natranaeroarchaeum aerophilus sp. nov., dominant culturable amylolytic natronoarchaea from hypersaline soda lakes in southwestern Siberia.</title>
        <authorList>
            <person name="Sorokin D.Y."/>
            <person name="Elcheninov A.G."/>
            <person name="Khizhniak T.V."/>
            <person name="Koenen M."/>
            <person name="Bale N.J."/>
            <person name="Damste J.S.S."/>
            <person name="Kublanov I.V."/>
        </authorList>
    </citation>
    <scope>NUCLEOTIDE SEQUENCE [LARGE SCALE GENOMIC DNA]</scope>
    <source>
        <strain evidence="7 8">AArc-St1-1</strain>
    </source>
</reference>
<comment type="catalytic activity">
    <reaction evidence="4">
        <text>ATP + H2O = ADP + phosphate + H(+)</text>
        <dbReference type="Rhea" id="RHEA:13065"/>
        <dbReference type="ChEBI" id="CHEBI:15377"/>
        <dbReference type="ChEBI" id="CHEBI:15378"/>
        <dbReference type="ChEBI" id="CHEBI:30616"/>
        <dbReference type="ChEBI" id="CHEBI:43474"/>
        <dbReference type="ChEBI" id="CHEBI:456216"/>
        <dbReference type="EC" id="5.6.2.4"/>
    </reaction>
</comment>
<feature type="region of interest" description="Disordered" evidence="5">
    <location>
        <begin position="530"/>
        <end position="559"/>
    </location>
</feature>
<comment type="caution">
    <text evidence="7">The sequence shown here is derived from an EMBL/GenBank/DDBJ whole genome shotgun (WGS) entry which is preliminary data.</text>
</comment>
<evidence type="ECO:0000256" key="1">
    <source>
        <dbReference type="ARBA" id="ARBA00007816"/>
    </source>
</evidence>
<comment type="similarity">
    <text evidence="1">Belongs to the HerA family.</text>
</comment>
<comment type="catalytic activity">
    <reaction evidence="2">
        <text>Couples ATP hydrolysis with the unwinding of duplex DNA by translocating in the 3'-5' direction.</text>
        <dbReference type="EC" id="5.6.2.4"/>
    </reaction>
</comment>
<dbReference type="InterPro" id="IPR002789">
    <property type="entry name" value="HerA_central"/>
</dbReference>
<accession>A0AAE3K6J1</accession>
<dbReference type="Proteomes" id="UP001202674">
    <property type="component" value="Unassembled WGS sequence"/>
</dbReference>
<keyword evidence="7" id="KW-0067">ATP-binding</keyword>
<evidence type="ECO:0000256" key="5">
    <source>
        <dbReference type="SAM" id="MobiDB-lite"/>
    </source>
</evidence>
<organism evidence="7 8">
    <name type="scientific">Natranaeroarchaeum aerophilus</name>
    <dbReference type="NCBI Taxonomy" id="2917711"/>
    <lineage>
        <taxon>Archaea</taxon>
        <taxon>Methanobacteriati</taxon>
        <taxon>Methanobacteriota</taxon>
        <taxon>Stenosarchaea group</taxon>
        <taxon>Halobacteria</taxon>
        <taxon>Halobacteriales</taxon>
        <taxon>Natronoarchaeaceae</taxon>
        <taxon>Natranaeroarchaeum</taxon>
    </lineage>
</organism>
<dbReference type="InterPro" id="IPR008571">
    <property type="entry name" value="HerA-like"/>
</dbReference>
<keyword evidence="7" id="KW-0547">Nucleotide-binding</keyword>
<dbReference type="PANTHER" id="PTHR42957">
    <property type="entry name" value="HELICASE MJ1565-RELATED"/>
    <property type="match status" value="1"/>
</dbReference>
<gene>
    <name evidence="7" type="ORF">AArcSt11_15140</name>
</gene>
<feature type="domain" description="Helicase HerA central" evidence="6">
    <location>
        <begin position="169"/>
        <end position="377"/>
    </location>
</feature>
<evidence type="ECO:0000259" key="6">
    <source>
        <dbReference type="Pfam" id="PF01935"/>
    </source>
</evidence>
<dbReference type="SUPFAM" id="SSF52540">
    <property type="entry name" value="P-loop containing nucleoside triphosphate hydrolases"/>
    <property type="match status" value="1"/>
</dbReference>
<dbReference type="PANTHER" id="PTHR42957:SF1">
    <property type="entry name" value="HELICASE MJ1565-RELATED"/>
    <property type="match status" value="1"/>
</dbReference>
<dbReference type="RefSeq" id="WP_250598316.1">
    <property type="nucleotide sequence ID" value="NZ_JAKRVY010000011.1"/>
</dbReference>
<name>A0AAE3K6J1_9EURY</name>
<sequence>MRSDDAAILAADRLSDEPVVGTVVEPDDDVGGFVFATRDEQAVSTGEFVAYSQCVVGSEDDEIILARVNNRERESGLPTSFMADPTVDADQIATTLGAEADGCELYRITASVIGYYDPEFESFRNPRQLPSSGTRLYRAPGEMLEVVIPKIKPPSHRDNDEPDPGMAQMGRLLNRTDERVSVELPVNEIAATHLAILASTGSGKSYTASVLLEEMLKPDTRASVLVFDPHGEYESLDQMCDHEAFQGADGYSPAVELRRSDQLSVKLADLTFDDFYSILEPTQRMSSVLNDALDDLQDEESFTASQLLKACHSNHPDGQANGLKWRINRHIVQSDFFDGYDRLDLDDLVNPGQVTVFQMGGLTRRDQQVMAAVLLRKLYASREAAVVGNPEDVRSEIKHPVFTLFEEAHRFAPDGDSQALPIIRQVNSEGRKFGLGTGLISQRPSKIDETVLSQCGTQITMNITNPNDQQAIRDSIENAGEAVLEELPGLTKGQAIISGDAVNTPVLSKIRNRHTDHKADSLSADQLWREAYDDAKGAPSTSKPARSDESGVFDGEEEI</sequence>
<keyword evidence="8" id="KW-1185">Reference proteome</keyword>
<dbReference type="Gene3D" id="3.40.50.300">
    <property type="entry name" value="P-loop containing nucleotide triphosphate hydrolases"/>
    <property type="match status" value="2"/>
</dbReference>
<evidence type="ECO:0000313" key="7">
    <source>
        <dbReference type="EMBL" id="MCL9814991.1"/>
    </source>
</evidence>
<proteinExistence type="inferred from homology"/>